<reference evidence="2 3" key="2">
    <citation type="submission" date="2024-07" db="EMBL/GenBank/DDBJ databases">
        <authorList>
            <person name="Akdeniz Z."/>
        </authorList>
    </citation>
    <scope>NUCLEOTIDE SEQUENCE [LARGE SCALE GENOMIC DNA]</scope>
</reference>
<keyword evidence="3" id="KW-1185">Reference proteome</keyword>
<sequence>MKISTFVRVIGCFMIPAFRIHNILLKSLTQQDKTKSNMYQSQKVIANFDVMEELVNLAQYCMCLGVLYAIEIIIQDSLENLPFYTLMMTVINMYMFWFDGYQHVVQWVIGSVRVLMKVQKGVISSFIQVIQVFTGQQHDAQQTQQSYTTNIKEQIIENKQE</sequence>
<dbReference type="AlphaFoldDB" id="A0AA86QEQ3"/>
<protein>
    <submittedName>
        <fullName evidence="2">Hypothetical_protein</fullName>
    </submittedName>
</protein>
<evidence type="ECO:0000313" key="2">
    <source>
        <dbReference type="EMBL" id="CAL5979161.1"/>
    </source>
</evidence>
<dbReference type="EMBL" id="CATOUU010000865">
    <property type="protein sequence ID" value="CAI9955476.1"/>
    <property type="molecule type" value="Genomic_DNA"/>
</dbReference>
<dbReference type="Proteomes" id="UP001642409">
    <property type="component" value="Unassembled WGS sequence"/>
</dbReference>
<dbReference type="EMBL" id="CAXDID020000010">
    <property type="protein sequence ID" value="CAL5979161.1"/>
    <property type="molecule type" value="Genomic_DNA"/>
</dbReference>
<accession>A0AA86QEQ3</accession>
<evidence type="ECO:0000313" key="1">
    <source>
        <dbReference type="EMBL" id="CAI9955476.1"/>
    </source>
</evidence>
<organism evidence="1">
    <name type="scientific">Hexamita inflata</name>
    <dbReference type="NCBI Taxonomy" id="28002"/>
    <lineage>
        <taxon>Eukaryota</taxon>
        <taxon>Metamonada</taxon>
        <taxon>Diplomonadida</taxon>
        <taxon>Hexamitidae</taxon>
        <taxon>Hexamitinae</taxon>
        <taxon>Hexamita</taxon>
    </lineage>
</organism>
<evidence type="ECO:0000313" key="3">
    <source>
        <dbReference type="Proteomes" id="UP001642409"/>
    </source>
</evidence>
<name>A0AA86QEQ3_9EUKA</name>
<comment type="caution">
    <text evidence="1">The sequence shown here is derived from an EMBL/GenBank/DDBJ whole genome shotgun (WGS) entry which is preliminary data.</text>
</comment>
<proteinExistence type="predicted"/>
<reference evidence="1" key="1">
    <citation type="submission" date="2023-06" db="EMBL/GenBank/DDBJ databases">
        <authorList>
            <person name="Kurt Z."/>
        </authorList>
    </citation>
    <scope>NUCLEOTIDE SEQUENCE</scope>
</reference>
<gene>
    <name evidence="1" type="ORF">HINF_LOCUS43121</name>
    <name evidence="2" type="ORF">HINF_LOCUS5308</name>
</gene>